<evidence type="ECO:0000256" key="5">
    <source>
        <dbReference type="ARBA" id="ARBA00022989"/>
    </source>
</evidence>
<feature type="compositionally biased region" description="Basic and acidic residues" evidence="7">
    <location>
        <begin position="1116"/>
        <end position="1129"/>
    </location>
</feature>
<feature type="signal peptide" evidence="9">
    <location>
        <begin position="1"/>
        <end position="22"/>
    </location>
</feature>
<evidence type="ECO:0000259" key="14">
    <source>
        <dbReference type="Pfam" id="PF24501"/>
    </source>
</evidence>
<organism evidence="15 16">
    <name type="scientific">Bemisia tabaci</name>
    <name type="common">Sweetpotato whitefly</name>
    <name type="synonym">Aleurodes tabaci</name>
    <dbReference type="NCBI Taxonomy" id="7038"/>
    <lineage>
        <taxon>Eukaryota</taxon>
        <taxon>Metazoa</taxon>
        <taxon>Ecdysozoa</taxon>
        <taxon>Arthropoda</taxon>
        <taxon>Hexapoda</taxon>
        <taxon>Insecta</taxon>
        <taxon>Pterygota</taxon>
        <taxon>Neoptera</taxon>
        <taxon>Paraneoptera</taxon>
        <taxon>Hemiptera</taxon>
        <taxon>Sternorrhyncha</taxon>
        <taxon>Aleyrodoidea</taxon>
        <taxon>Aleyrodidae</taxon>
        <taxon>Aleyrodinae</taxon>
        <taxon>Bemisia</taxon>
    </lineage>
</organism>
<evidence type="ECO:0000259" key="12">
    <source>
        <dbReference type="Pfam" id="PF24498"/>
    </source>
</evidence>
<feature type="transmembrane region" description="Helical" evidence="8">
    <location>
        <begin position="1059"/>
        <end position="1081"/>
    </location>
</feature>
<feature type="domain" description="TMEM131L fifth Ig-like" evidence="14">
    <location>
        <begin position="963"/>
        <end position="1026"/>
    </location>
</feature>
<evidence type="ECO:0000256" key="8">
    <source>
        <dbReference type="SAM" id="Phobius"/>
    </source>
</evidence>
<dbReference type="EMBL" id="OU963865">
    <property type="protein sequence ID" value="CAH0388741.1"/>
    <property type="molecule type" value="Genomic_DNA"/>
</dbReference>
<evidence type="ECO:0008006" key="17">
    <source>
        <dbReference type="Google" id="ProtNLM"/>
    </source>
</evidence>
<accession>A0A9P0ADY9</accession>
<comment type="subcellular location">
    <subcellularLocation>
        <location evidence="1">Membrane</location>
        <topology evidence="1">Single-pass type I membrane protein</topology>
    </subcellularLocation>
</comment>
<feature type="compositionally biased region" description="Polar residues" evidence="7">
    <location>
        <begin position="1232"/>
        <end position="1245"/>
    </location>
</feature>
<dbReference type="Proteomes" id="UP001152759">
    <property type="component" value="Chromosome 4"/>
</dbReference>
<feature type="compositionally biased region" description="Polar residues" evidence="7">
    <location>
        <begin position="1187"/>
        <end position="1196"/>
    </location>
</feature>
<evidence type="ECO:0000256" key="3">
    <source>
        <dbReference type="ARBA" id="ARBA00022692"/>
    </source>
</evidence>
<keyword evidence="6 8" id="KW-0472">Membrane</keyword>
<keyword evidence="5 8" id="KW-1133">Transmembrane helix</keyword>
<dbReference type="PANTHER" id="PTHR22050:SF0">
    <property type="entry name" value="TRANSMEMBRANE PROTEIN 131 HOMOLOG"/>
    <property type="match status" value="1"/>
</dbReference>
<protein>
    <recommendedName>
        <fullName evidence="17">Transmembrane protein 131</fullName>
    </recommendedName>
</protein>
<dbReference type="InterPro" id="IPR055436">
    <property type="entry name" value="Ig_TMEM131L_4"/>
</dbReference>
<feature type="region of interest" description="Disordered" evidence="7">
    <location>
        <begin position="1653"/>
        <end position="1709"/>
    </location>
</feature>
<evidence type="ECO:0000256" key="1">
    <source>
        <dbReference type="ARBA" id="ARBA00004479"/>
    </source>
</evidence>
<feature type="region of interest" description="Disordered" evidence="7">
    <location>
        <begin position="1116"/>
        <end position="1149"/>
    </location>
</feature>
<feature type="chain" id="PRO_5040512548" description="Transmembrane protein 131" evidence="9">
    <location>
        <begin position="23"/>
        <end position="1709"/>
    </location>
</feature>
<feature type="domain" description="TMEM131 second Ig-like" evidence="11">
    <location>
        <begin position="175"/>
        <end position="264"/>
    </location>
</feature>
<evidence type="ECO:0000256" key="4">
    <source>
        <dbReference type="ARBA" id="ARBA00022729"/>
    </source>
</evidence>
<evidence type="ECO:0000256" key="9">
    <source>
        <dbReference type="SAM" id="SignalP"/>
    </source>
</evidence>
<feature type="compositionally biased region" description="Basic and acidic residues" evidence="7">
    <location>
        <begin position="1298"/>
        <end position="1313"/>
    </location>
</feature>
<feature type="domain" description="Transmembrane protein 131-like N-terminal" evidence="10">
    <location>
        <begin position="76"/>
        <end position="158"/>
    </location>
</feature>
<evidence type="ECO:0000313" key="15">
    <source>
        <dbReference type="EMBL" id="CAH0388741.1"/>
    </source>
</evidence>
<keyword evidence="3 8" id="KW-0812">Transmembrane</keyword>
<proteinExistence type="inferred from homology"/>
<feature type="region of interest" description="Disordered" evidence="7">
    <location>
        <begin position="1163"/>
        <end position="1196"/>
    </location>
</feature>
<feature type="compositionally biased region" description="Polar residues" evidence="7">
    <location>
        <begin position="1574"/>
        <end position="1593"/>
    </location>
</feature>
<dbReference type="Pfam" id="PF24498">
    <property type="entry name" value="Ig_TMEM131L_3"/>
    <property type="match status" value="1"/>
</dbReference>
<feature type="compositionally biased region" description="Low complexity" evidence="7">
    <location>
        <begin position="1684"/>
        <end position="1709"/>
    </location>
</feature>
<gene>
    <name evidence="15" type="ORF">BEMITA_LOCUS7635</name>
</gene>
<dbReference type="Pfam" id="PF12371">
    <property type="entry name" value="TMEM131_like_N"/>
    <property type="match status" value="1"/>
</dbReference>
<dbReference type="Pfam" id="PF24499">
    <property type="entry name" value="Ig_TMEM131L_4"/>
    <property type="match status" value="1"/>
</dbReference>
<dbReference type="PANTHER" id="PTHR22050">
    <property type="entry name" value="RW1 PROTEIN HOMOLOG"/>
    <property type="match status" value="1"/>
</dbReference>
<dbReference type="InterPro" id="IPR055437">
    <property type="entry name" value="TMEM131L_Ig_5"/>
</dbReference>
<name>A0A9P0ADY9_BEMTA</name>
<feature type="region of interest" description="Disordered" evidence="7">
    <location>
        <begin position="1573"/>
        <end position="1593"/>
    </location>
</feature>
<evidence type="ECO:0000256" key="7">
    <source>
        <dbReference type="SAM" id="MobiDB-lite"/>
    </source>
</evidence>
<feature type="compositionally biased region" description="Low complexity" evidence="7">
    <location>
        <begin position="1170"/>
        <end position="1180"/>
    </location>
</feature>
<feature type="compositionally biased region" description="Polar residues" evidence="7">
    <location>
        <begin position="1662"/>
        <end position="1678"/>
    </location>
</feature>
<evidence type="ECO:0000259" key="10">
    <source>
        <dbReference type="Pfam" id="PF12371"/>
    </source>
</evidence>
<dbReference type="KEGG" id="btab:109036068"/>
<evidence type="ECO:0000313" key="16">
    <source>
        <dbReference type="Proteomes" id="UP001152759"/>
    </source>
</evidence>
<sequence>METIAAVYLFLFVTLELFLVKSQVFSSSENHDFNNDLDVKVLVNGIPVIIPKEFSSSSQDRLKDSGTDAALASSIQFQPPSLDFKERHLGIPHHEKVTIINLSPNKTIRMSSISGSTVHFHSSFFEDKLIPPLGNTTFNVVFLGREEGEVESSLFIHTSIGSLKYQVRGISIQSPYRLRPLSGIRLPLNASFSPLINLHNPFSTPIQLVEVFSSGGDFHLELPSGELEGPKQLWEIPAFYTKPVIRVKFNAHTQKNHTAYIRLKVNRSEEVLIVPLEVEVSPSSGIYSPDDIIDFGIGGHQDPPKTLLLHLKNSWKKPIKIQNIMSIPPSKALKIDFQPIKVPPDSQTATKVASLTFDWKLAQDQSYSKGKLVIKSSGVGGGVEKLVMSYIARTLHGGLVFDVPAIEFQPLNKEFYQQPFHIKNTFALPVVILNVTVPREAAQQIQIINFEPIIIMPGEKVPLFTLDLVDSSEHFNSLNTEITIHSNVSSVKIPLLRYSGHLMKVTESGDDLVIGTIEAQRLLTTNVGLVNLNPAPVKLQSWGSDLAAVSVELLGTCAHSLRCISQSAICKFTDTKTIESGHQAVLKVTVKTEKPDEVVEGDVWVESEFERLSFALQMKVVDGKIKVINQPVKFSDCFPEQSCSIPLEISSEFNFPMNVVNVSHTSLDASGISFSPEKEARIDPMTTSIVGQLVWKPPEEAFQSLLHNSTETQEFLASLSLPLNVAEWDLHHLNSQRQQFRTFFSQPLNFSLRLDTTEIRRHLFLAQLPLSWPVMTQKTIEFPLTLIGNQTFRNLTLINFSSRQPVVVQIAPFVLYKDYLENERELSEFFNFTNEALNDPSQFSVSVEDSLIWDYPNAHRASILYLIPPASNLTLSICFSPSNAESIIEYIAIRNNLTTLELVKLHGLGTEVQFKFGNRKPGSDSPLLFEITEKHLKDCEKDKNQKDAAAPNLTVKRTFTARNTGELPILILGYLINGLPTEGYGFKVLNPEPFVLLSNTTRKVDIAFTPDFTLARIERTLTIITDMSIPTNYTLVATLPTHMLAPCSAVIKRPAWEPLLYYIVLTLKLTLLACVIVAAFLESERLLKSVIIRAQDAAIQPVLDLKSVAEKDIEEKMNYSDKSSTKEGNKPPAISLDESYCDPSSQSSSWFSFPSSFYKEKSDKEKVKTKSSTNSTSNSTLKRRTPASKNSESTSWSSIFNATSSSLLNMSSAPKVKSEPPEQPVKVDDNNKISTPKVNGRTNHLPSEVSVQKKAAANNKKTKSKSKKEGKIETSLTKKNLEEWNSSSSSPSSTNSSCHEKEFKKTERSLPLQELRDQAAKLTPKQAKVDKPLTNGVVSYATTEASDDSDKKKPKVKVSVKVAKPGHKKTNSLDLTANFENAQTKKVKTVLTNVKSLPLARSNKGNFVGPVSVQSNLENGTRSHVWEDNKAINTPKVTAWVPPLPAGTPFNYSDRSQNLKQSKPMRLSFSDVVARSDNRQPSNSAAYHKREKAFDFSVPPPEPIGPKKSTNPASQMWGNSLFSSVPPFSNVDKVWDQSIVLKMIEEERIKKETLARNALIDSWPKSIPSLWSDAPSSSLHTGSPLSNAVWSNSSPTRSSVWGSDVWAPPAASTPPRTPLRPPPGLAPTTPRVAPSSPLHVYPNLASRQRIFDEGDIPLPPSYTANQEKSQPKLSQTQEYDPFRSLSSIWSSPSPSPSPSIWSSNPSQKN</sequence>
<dbReference type="Pfam" id="PF24501">
    <property type="entry name" value="Ig_TMEM131L_5"/>
    <property type="match status" value="1"/>
</dbReference>
<keyword evidence="4 9" id="KW-0732">Signal</keyword>
<dbReference type="Pfam" id="PF24495">
    <property type="entry name" value="Ig_TMEM131_2"/>
    <property type="match status" value="1"/>
</dbReference>
<reference evidence="15" key="1">
    <citation type="submission" date="2021-12" db="EMBL/GenBank/DDBJ databases">
        <authorList>
            <person name="King R."/>
        </authorList>
    </citation>
    <scope>NUCLEOTIDE SEQUENCE</scope>
</reference>
<feature type="domain" description="TMEM131L fourth Ig-like" evidence="13">
    <location>
        <begin position="780"/>
        <end position="909"/>
    </location>
</feature>
<feature type="region of interest" description="Disordered" evidence="7">
    <location>
        <begin position="1605"/>
        <end position="1639"/>
    </location>
</feature>
<evidence type="ECO:0000259" key="11">
    <source>
        <dbReference type="Pfam" id="PF24495"/>
    </source>
</evidence>
<keyword evidence="16" id="KW-1185">Reference proteome</keyword>
<feature type="domain" description="TMEM131L third Ig-like" evidence="12">
    <location>
        <begin position="409"/>
        <end position="498"/>
    </location>
</feature>
<feature type="compositionally biased region" description="Pro residues" evidence="7">
    <location>
        <begin position="1611"/>
        <end position="1625"/>
    </location>
</feature>
<evidence type="ECO:0000256" key="2">
    <source>
        <dbReference type="ARBA" id="ARBA00006682"/>
    </source>
</evidence>
<dbReference type="InterPro" id="IPR039877">
    <property type="entry name" value="TMEM131-like"/>
</dbReference>
<feature type="compositionally biased region" description="Low complexity" evidence="7">
    <location>
        <begin position="1285"/>
        <end position="1297"/>
    </location>
</feature>
<evidence type="ECO:0000259" key="13">
    <source>
        <dbReference type="Pfam" id="PF24499"/>
    </source>
</evidence>
<feature type="region of interest" description="Disordered" evidence="7">
    <location>
        <begin position="1473"/>
        <end position="1515"/>
    </location>
</feature>
<feature type="compositionally biased region" description="Basic and acidic residues" evidence="7">
    <location>
        <begin position="1216"/>
        <end position="1231"/>
    </location>
</feature>
<feature type="region of interest" description="Disordered" evidence="7">
    <location>
        <begin position="1211"/>
        <end position="1313"/>
    </location>
</feature>
<dbReference type="GO" id="GO:0016020">
    <property type="term" value="C:membrane"/>
    <property type="evidence" value="ECO:0007669"/>
    <property type="project" value="UniProtKB-SubCell"/>
</dbReference>
<dbReference type="InterPro" id="IPR055435">
    <property type="entry name" value="Ig_TMEM131L_3"/>
</dbReference>
<dbReference type="InterPro" id="IPR056311">
    <property type="entry name" value="TMEM131_Ig_2"/>
</dbReference>
<evidence type="ECO:0000256" key="6">
    <source>
        <dbReference type="ARBA" id="ARBA00023136"/>
    </source>
</evidence>
<dbReference type="InterPro" id="IPR022113">
    <property type="entry name" value="TMEM131L_N"/>
</dbReference>
<comment type="similarity">
    <text evidence="2">Belongs to the TMEM131 family.</text>
</comment>